<keyword evidence="4 11" id="KW-0436">Ligase</keyword>
<feature type="domain" description="AMP-binding enzyme C-terminal" evidence="10">
    <location>
        <begin position="446"/>
        <end position="524"/>
    </location>
</feature>
<gene>
    <name evidence="11" type="ordered locus">Shal_3395</name>
</gene>
<sequence>MAYDSDSTLDLSRYASLIDLIELASARYGDKAAYSCLSKETSFNEINRYSRQFAAYLQQETNLVQGDRIAIQLPNITQYVIAAYGAIKAGMVLVNTNPLYTQRELIHQFNDSGAKALVVLSDLLPTLTEVVETTSIETVISTHAMDLIAPQPQPEVPFDTVAFCDVLAKGEQLTYAPVISVHEQIAALQYTGGTTGLSKGAMLTHRNLIANAMQIKSRIGSRIVEGEEIFVAPLPVYHIYAFMVNLVLYYERGGCSVLIPNPRDISGLITTLSKYPFTGFAGLNTLFVGLCHQPEFKVLDFSHLKVTISGGTALTQAAATVWEQTTGCTISEGYGLSETSPVVSLNSPGFEQLGTIGKPVIATQVKILDMDDNEVPTGSTGELAVFGPQVMLGYWNKPEETAKVMTQDGYFKTGDIAVATEKGFHKIVDRKKDMIIVSGFNVYPNEVEDILSNHDAILECAVIGIEDERSGEAVKAVIVLNESHSDTLQAKSIIEAYCREQLAAYKVPKVIEFADALPKSTVGKILRRELRK</sequence>
<evidence type="ECO:0000256" key="7">
    <source>
        <dbReference type="ARBA" id="ARBA00039545"/>
    </source>
</evidence>
<dbReference type="InterPro" id="IPR020845">
    <property type="entry name" value="AMP-binding_CS"/>
</dbReference>
<evidence type="ECO:0000259" key="9">
    <source>
        <dbReference type="Pfam" id="PF00501"/>
    </source>
</evidence>
<comment type="subcellular location">
    <subcellularLocation>
        <location evidence="1">Membrane</location>
        <topology evidence="1">Peripheral membrane protein</topology>
    </subcellularLocation>
</comment>
<dbReference type="InterPro" id="IPR000873">
    <property type="entry name" value="AMP-dep_synth/lig_dom"/>
</dbReference>
<feature type="domain" description="AMP-dependent synthetase/ligase" evidence="9">
    <location>
        <begin position="24"/>
        <end position="395"/>
    </location>
</feature>
<dbReference type="SUPFAM" id="SSF56801">
    <property type="entry name" value="Acetyl-CoA synthetase-like"/>
    <property type="match status" value="1"/>
</dbReference>
<dbReference type="Gene3D" id="2.30.38.10">
    <property type="entry name" value="Luciferase, Domain 3"/>
    <property type="match status" value="1"/>
</dbReference>
<organism evidence="11 12">
    <name type="scientific">Shewanella halifaxensis (strain HAW-EB4)</name>
    <dbReference type="NCBI Taxonomy" id="458817"/>
    <lineage>
        <taxon>Bacteria</taxon>
        <taxon>Pseudomonadati</taxon>
        <taxon>Pseudomonadota</taxon>
        <taxon>Gammaproteobacteria</taxon>
        <taxon>Alteromonadales</taxon>
        <taxon>Shewanellaceae</taxon>
        <taxon>Shewanella</taxon>
    </lineage>
</organism>
<evidence type="ECO:0000256" key="5">
    <source>
        <dbReference type="ARBA" id="ARBA00023136"/>
    </source>
</evidence>
<dbReference type="RefSeq" id="WP_012278461.1">
    <property type="nucleotide sequence ID" value="NC_010334.1"/>
</dbReference>
<dbReference type="eggNOG" id="COG0318">
    <property type="taxonomic scope" value="Bacteria"/>
</dbReference>
<protein>
    <recommendedName>
        <fullName evidence="7">Long-chain-fatty-acid--CoA ligase</fullName>
        <ecNumber evidence="6">6.2.1.3</ecNumber>
    </recommendedName>
    <alternativeName>
        <fullName evidence="8">Long-chain acyl-CoA synthetase</fullName>
    </alternativeName>
</protein>
<dbReference type="Proteomes" id="UP000001317">
    <property type="component" value="Chromosome"/>
</dbReference>
<evidence type="ECO:0000313" key="12">
    <source>
        <dbReference type="Proteomes" id="UP000001317"/>
    </source>
</evidence>
<dbReference type="AlphaFoldDB" id="B0TSI7"/>
<accession>B0TSI7</accession>
<evidence type="ECO:0000256" key="6">
    <source>
        <dbReference type="ARBA" id="ARBA00026121"/>
    </source>
</evidence>
<dbReference type="InterPro" id="IPR050237">
    <property type="entry name" value="ATP-dep_AMP-bd_enzyme"/>
</dbReference>
<evidence type="ECO:0000256" key="2">
    <source>
        <dbReference type="ARBA" id="ARBA00005005"/>
    </source>
</evidence>
<dbReference type="STRING" id="458817.Shal_3395"/>
<comment type="similarity">
    <text evidence="3">Belongs to the ATP-dependent AMP-binding enzyme family.</text>
</comment>
<evidence type="ECO:0000256" key="8">
    <source>
        <dbReference type="ARBA" id="ARBA00042773"/>
    </source>
</evidence>
<dbReference type="CDD" id="cd05936">
    <property type="entry name" value="FC-FACS_FadD_like"/>
    <property type="match status" value="1"/>
</dbReference>
<dbReference type="InterPro" id="IPR025110">
    <property type="entry name" value="AMP-bd_C"/>
</dbReference>
<dbReference type="Pfam" id="PF13193">
    <property type="entry name" value="AMP-binding_C"/>
    <property type="match status" value="1"/>
</dbReference>
<dbReference type="FunFam" id="3.30.300.30:FF:000008">
    <property type="entry name" value="2,3-dihydroxybenzoate-AMP ligase"/>
    <property type="match status" value="1"/>
</dbReference>
<dbReference type="KEGG" id="shl:Shal_3395"/>
<proteinExistence type="inferred from homology"/>
<evidence type="ECO:0000256" key="1">
    <source>
        <dbReference type="ARBA" id="ARBA00004170"/>
    </source>
</evidence>
<dbReference type="EMBL" id="CP000931">
    <property type="protein sequence ID" value="ABZ77941.1"/>
    <property type="molecule type" value="Genomic_DNA"/>
</dbReference>
<name>B0TSI7_SHEHH</name>
<dbReference type="InterPro" id="IPR045851">
    <property type="entry name" value="AMP-bd_C_sf"/>
</dbReference>
<keyword evidence="5" id="KW-0472">Membrane</keyword>
<dbReference type="HOGENOM" id="CLU_000022_59_9_6"/>
<dbReference type="PANTHER" id="PTHR43767:SF8">
    <property type="entry name" value="LONG-CHAIN-FATTY-ACID--COA LIGASE"/>
    <property type="match status" value="1"/>
</dbReference>
<dbReference type="GO" id="GO:0016020">
    <property type="term" value="C:membrane"/>
    <property type="evidence" value="ECO:0007669"/>
    <property type="project" value="UniProtKB-SubCell"/>
</dbReference>
<comment type="pathway">
    <text evidence="2">Lipid metabolism; fatty acid beta-oxidation.</text>
</comment>
<evidence type="ECO:0000256" key="4">
    <source>
        <dbReference type="ARBA" id="ARBA00022598"/>
    </source>
</evidence>
<dbReference type="GO" id="GO:0004467">
    <property type="term" value="F:long-chain fatty acid-CoA ligase activity"/>
    <property type="evidence" value="ECO:0007669"/>
    <property type="project" value="UniProtKB-EC"/>
</dbReference>
<evidence type="ECO:0000313" key="11">
    <source>
        <dbReference type="EMBL" id="ABZ77941.1"/>
    </source>
</evidence>
<dbReference type="Gene3D" id="3.40.50.980">
    <property type="match status" value="2"/>
</dbReference>
<reference evidence="11" key="1">
    <citation type="submission" date="2008-01" db="EMBL/GenBank/DDBJ databases">
        <title>Complete sequence of Shewanella halifaxensis HAW-EB4.</title>
        <authorList>
            <consortium name="US DOE Joint Genome Institute"/>
            <person name="Copeland A."/>
            <person name="Lucas S."/>
            <person name="Lapidus A."/>
            <person name="Glavina del Rio T."/>
            <person name="Dalin E."/>
            <person name="Tice H."/>
            <person name="Bruce D."/>
            <person name="Goodwin L."/>
            <person name="Pitluck S."/>
            <person name="Sims D."/>
            <person name="Brettin T."/>
            <person name="Detter J.C."/>
            <person name="Han C."/>
            <person name="Kuske C.R."/>
            <person name="Schmutz J."/>
            <person name="Larimer F."/>
            <person name="Land M."/>
            <person name="Hauser L."/>
            <person name="Kyrpides N."/>
            <person name="Kim E."/>
            <person name="Zhao J.-S."/>
            <person name="Richardson P."/>
        </authorList>
    </citation>
    <scope>NUCLEOTIDE SEQUENCE [LARGE SCALE GENOMIC DNA]</scope>
    <source>
        <strain evidence="11">HAW-EB4</strain>
    </source>
</reference>
<evidence type="ECO:0000256" key="3">
    <source>
        <dbReference type="ARBA" id="ARBA00006432"/>
    </source>
</evidence>
<dbReference type="PANTHER" id="PTHR43767">
    <property type="entry name" value="LONG-CHAIN-FATTY-ACID--COA LIGASE"/>
    <property type="match status" value="1"/>
</dbReference>
<evidence type="ECO:0000259" key="10">
    <source>
        <dbReference type="Pfam" id="PF13193"/>
    </source>
</evidence>
<dbReference type="EC" id="6.2.1.3" evidence="6"/>
<dbReference type="Pfam" id="PF00501">
    <property type="entry name" value="AMP-binding"/>
    <property type="match status" value="1"/>
</dbReference>
<dbReference type="OrthoDB" id="9803968at2"/>
<dbReference type="Gene3D" id="3.30.300.30">
    <property type="match status" value="1"/>
</dbReference>
<dbReference type="PROSITE" id="PS00455">
    <property type="entry name" value="AMP_BINDING"/>
    <property type="match status" value="1"/>
</dbReference>
<keyword evidence="12" id="KW-1185">Reference proteome</keyword>